<gene>
    <name evidence="1" type="ORF">ABH309_15165</name>
</gene>
<sequence length="132" mass="14323">MFAPQRLLQQGREPAGKFRVGQALYVADTGMLRYCLPKGAVRSAHAGFSLGVRRAAIGAANGGSMAAGFLRRELFFGVDGSEGNGRGMECRWYFCGGRNQTAAIRPNMSFLLLVFAPVRPRFTASRCLKSKS</sequence>
<proteinExistence type="predicted"/>
<dbReference type="Proteomes" id="UP001438292">
    <property type="component" value="Unassembled WGS sequence"/>
</dbReference>
<protein>
    <submittedName>
        <fullName evidence="1">Uncharacterized protein</fullName>
    </submittedName>
</protein>
<accession>A0ABV0H929</accession>
<dbReference type="RefSeq" id="WP_347778582.1">
    <property type="nucleotide sequence ID" value="NZ_JBDQQU010000013.1"/>
</dbReference>
<organism evidence="1 2">
    <name type="scientific">Chromobacterium piscinae</name>
    <dbReference type="NCBI Taxonomy" id="686831"/>
    <lineage>
        <taxon>Bacteria</taxon>
        <taxon>Pseudomonadati</taxon>
        <taxon>Pseudomonadota</taxon>
        <taxon>Betaproteobacteria</taxon>
        <taxon>Neisseriales</taxon>
        <taxon>Chromobacteriaceae</taxon>
        <taxon>Chromobacterium</taxon>
    </lineage>
</organism>
<comment type="caution">
    <text evidence="1">The sequence shown here is derived from an EMBL/GenBank/DDBJ whole genome shotgun (WGS) entry which is preliminary data.</text>
</comment>
<keyword evidence="2" id="KW-1185">Reference proteome</keyword>
<evidence type="ECO:0000313" key="2">
    <source>
        <dbReference type="Proteomes" id="UP001438292"/>
    </source>
</evidence>
<evidence type="ECO:0000313" key="1">
    <source>
        <dbReference type="EMBL" id="MEO3955796.1"/>
    </source>
</evidence>
<dbReference type="EMBL" id="JBDQQU010000013">
    <property type="protein sequence ID" value="MEO3955796.1"/>
    <property type="molecule type" value="Genomic_DNA"/>
</dbReference>
<name>A0ABV0H929_9NEIS</name>
<reference evidence="1 2" key="1">
    <citation type="submission" date="2024-05" db="EMBL/GenBank/DDBJ databases">
        <authorList>
            <person name="De Oliveira J.P."/>
            <person name="Noriler S.A."/>
            <person name="De Oliveira A.G."/>
            <person name="Sipoli D.S."/>
        </authorList>
    </citation>
    <scope>NUCLEOTIDE SEQUENCE [LARGE SCALE GENOMIC DNA]</scope>
    <source>
        <strain evidence="1 2">LABIM186</strain>
    </source>
</reference>